<dbReference type="InterPro" id="IPR011050">
    <property type="entry name" value="Pectin_lyase_fold/virulence"/>
</dbReference>
<comment type="caution">
    <text evidence="1">The sequence shown here is derived from an EMBL/GenBank/DDBJ whole genome shotgun (WGS) entry which is preliminary data.</text>
</comment>
<evidence type="ECO:0000313" key="2">
    <source>
        <dbReference type="Proteomes" id="UP000823914"/>
    </source>
</evidence>
<organism evidence="1 2">
    <name type="scientific">Candidatus Treponema excrementipullorum</name>
    <dbReference type="NCBI Taxonomy" id="2838768"/>
    <lineage>
        <taxon>Bacteria</taxon>
        <taxon>Pseudomonadati</taxon>
        <taxon>Spirochaetota</taxon>
        <taxon>Spirochaetia</taxon>
        <taxon>Spirochaetales</taxon>
        <taxon>Treponemataceae</taxon>
        <taxon>Treponema</taxon>
    </lineage>
</organism>
<dbReference type="Proteomes" id="UP000823914">
    <property type="component" value="Unassembled WGS sequence"/>
</dbReference>
<dbReference type="InterPro" id="IPR012334">
    <property type="entry name" value="Pectin_lyas_fold"/>
</dbReference>
<sequence length="751" mass="83586">MKGLKPVISLTIVCVIITGNLFSQGTPSKKYIPMATSDLTRLPLVSATGVKSETETAKELGILPAGWETNLAAEADFAGFYTMMTSLISLCDRSALSVWQKNVQADAFPHRTMKRDDGLVLLMLAAEALGYNVYNARDYGFCTENYVNYDLLFSQLSWDYPYCDAGREIDMFFPDGGEDPIGSVPISAVFWMQRRMDVHYHRHFFDGDKELNFHLDQPLTREAGIAAAVRLYNSEKLAYNPYALNMRTPTGEDKAILKAAEAQKQAILTNTDTMKCKGTAYYVSNTGNDSNDGLSPQTAWATLEAVNSANLAAGDGVYFERGGTWRGQLWAQEGVIYSAYGEGAKPNIYASPENGADPAKWSLLKGTDNIWVYHTDMMDCGILVFNEGELWGTKVAPRYMEGYLSTIQEGKPFNVKTELTKDLMFFSEADSILYEGAPFRYTVMDTCDHGEYPEEVVGTLYLRCDAGNPGDVFDSIEFAVRQNIVLPADKAVFHNLSLKYTGAHGIFGGDMGYDVSFCEIGWIGGSPQYYRYDTGEPVIMGNGVECDGSYNHYSVTDCYIYQCYDAGVSNQDPAEDPEVTGRATGNIRNVVQKNITYARNVFAYNDMPVEIFFTLEDNTGYGRHRMENVSIEENYFLYTGYGWYMGTKGAVGSAYMGHSAPNASKNFRILNNVFYLSTGPLLQTGAPKKWQPKVEGNTYVQNDGGVLIMWPGIEGEGRQVLYPYFYNEYRDTVTDTIKNVLGDKKATVLKN</sequence>
<evidence type="ECO:0000313" key="1">
    <source>
        <dbReference type="EMBL" id="MBU3850547.1"/>
    </source>
</evidence>
<dbReference type="Gene3D" id="2.160.20.10">
    <property type="entry name" value="Single-stranded right-handed beta-helix, Pectin lyase-like"/>
    <property type="match status" value="1"/>
</dbReference>
<dbReference type="SUPFAM" id="SSF51126">
    <property type="entry name" value="Pectin lyase-like"/>
    <property type="match status" value="1"/>
</dbReference>
<proteinExistence type="predicted"/>
<dbReference type="EMBL" id="JAHLFV010000191">
    <property type="protein sequence ID" value="MBU3850547.1"/>
    <property type="molecule type" value="Genomic_DNA"/>
</dbReference>
<name>A0A9E2NZE2_9SPIR</name>
<reference evidence="1" key="2">
    <citation type="submission" date="2021-04" db="EMBL/GenBank/DDBJ databases">
        <authorList>
            <person name="Gilroy R."/>
        </authorList>
    </citation>
    <scope>NUCLEOTIDE SEQUENCE</scope>
    <source>
        <strain evidence="1">Gambia15-2214</strain>
    </source>
</reference>
<reference evidence="1" key="1">
    <citation type="journal article" date="2021" name="PeerJ">
        <title>Extensive microbial diversity within the chicken gut microbiome revealed by metagenomics and culture.</title>
        <authorList>
            <person name="Gilroy R."/>
            <person name="Ravi A."/>
            <person name="Getino M."/>
            <person name="Pursley I."/>
            <person name="Horton D.L."/>
            <person name="Alikhan N.F."/>
            <person name="Baker D."/>
            <person name="Gharbi K."/>
            <person name="Hall N."/>
            <person name="Watson M."/>
            <person name="Adriaenssens E.M."/>
            <person name="Foster-Nyarko E."/>
            <person name="Jarju S."/>
            <person name="Secka A."/>
            <person name="Antonio M."/>
            <person name="Oren A."/>
            <person name="Chaudhuri R.R."/>
            <person name="La Ragione R."/>
            <person name="Hildebrand F."/>
            <person name="Pallen M.J."/>
        </authorList>
    </citation>
    <scope>NUCLEOTIDE SEQUENCE</scope>
    <source>
        <strain evidence="1">Gambia15-2214</strain>
    </source>
</reference>
<dbReference type="AlphaFoldDB" id="A0A9E2NZE2"/>
<accession>A0A9E2NZE2</accession>
<gene>
    <name evidence="1" type="ORF">IAA16_08280</name>
</gene>
<protein>
    <submittedName>
        <fullName evidence="1">Uncharacterized protein</fullName>
    </submittedName>
</protein>